<dbReference type="STRING" id="1042311.A0A2T3ZJR4"/>
<evidence type="ECO:0008006" key="4">
    <source>
        <dbReference type="Google" id="ProtNLM"/>
    </source>
</evidence>
<feature type="region of interest" description="Disordered" evidence="1">
    <location>
        <begin position="1"/>
        <end position="24"/>
    </location>
</feature>
<dbReference type="Pfam" id="PF00023">
    <property type="entry name" value="Ank"/>
    <property type="match status" value="1"/>
</dbReference>
<protein>
    <recommendedName>
        <fullName evidence="4">Ankyrin repeat protein</fullName>
    </recommendedName>
</protein>
<dbReference type="OrthoDB" id="4881102at2759"/>
<evidence type="ECO:0000313" key="2">
    <source>
        <dbReference type="EMBL" id="PTB45049.1"/>
    </source>
</evidence>
<organism evidence="2 3">
    <name type="scientific">Trichoderma asperellum (strain ATCC 204424 / CBS 433.97 / NBRC 101777)</name>
    <dbReference type="NCBI Taxonomy" id="1042311"/>
    <lineage>
        <taxon>Eukaryota</taxon>
        <taxon>Fungi</taxon>
        <taxon>Dikarya</taxon>
        <taxon>Ascomycota</taxon>
        <taxon>Pezizomycotina</taxon>
        <taxon>Sordariomycetes</taxon>
        <taxon>Hypocreomycetidae</taxon>
        <taxon>Hypocreales</taxon>
        <taxon>Hypocreaceae</taxon>
        <taxon>Trichoderma</taxon>
    </lineage>
</organism>
<evidence type="ECO:0000256" key="1">
    <source>
        <dbReference type="SAM" id="MobiDB-lite"/>
    </source>
</evidence>
<reference evidence="2 3" key="1">
    <citation type="submission" date="2016-07" db="EMBL/GenBank/DDBJ databases">
        <title>Multiple horizontal gene transfer events from other fungi enriched the ability of initially mycotrophic Trichoderma (Ascomycota) to feed on dead plant biomass.</title>
        <authorList>
            <consortium name="DOE Joint Genome Institute"/>
            <person name="Aerts A."/>
            <person name="Atanasova L."/>
            <person name="Chenthamara K."/>
            <person name="Zhang J."/>
            <person name="Grujic M."/>
            <person name="Henrissat B."/>
            <person name="Kuo A."/>
            <person name="Salamov A."/>
            <person name="Lipzen A."/>
            <person name="Labutti K."/>
            <person name="Barry K."/>
            <person name="Miao Y."/>
            <person name="Rahimi M.J."/>
            <person name="Shen Q."/>
            <person name="Grigoriev I.V."/>
            <person name="Kubicek C.P."/>
            <person name="Druzhinina I.S."/>
        </authorList>
    </citation>
    <scope>NUCLEOTIDE SEQUENCE [LARGE SCALE GENOMIC DNA]</scope>
    <source>
        <strain evidence="2 3">CBS 433.97</strain>
    </source>
</reference>
<evidence type="ECO:0000313" key="3">
    <source>
        <dbReference type="Proteomes" id="UP000240493"/>
    </source>
</evidence>
<proteinExistence type="predicted"/>
<gene>
    <name evidence="2" type="ORF">M441DRAFT_54135</name>
</gene>
<dbReference type="InterPro" id="IPR002110">
    <property type="entry name" value="Ankyrin_rpt"/>
</dbReference>
<dbReference type="EMBL" id="KZ679257">
    <property type="protein sequence ID" value="PTB45049.1"/>
    <property type="molecule type" value="Genomic_DNA"/>
</dbReference>
<keyword evidence="3" id="KW-1185">Reference proteome</keyword>
<name>A0A2T3ZJR4_TRIA4</name>
<dbReference type="AlphaFoldDB" id="A0A2T3ZJR4"/>
<accession>A0A2T3ZJR4</accession>
<dbReference type="Proteomes" id="UP000240493">
    <property type="component" value="Unassembled WGS sequence"/>
</dbReference>
<sequence length="152" mass="16893">MGWTLFHQPLRPSGNDGKDMTKARERALRRPSGWTLGLDSHTSNPDLDCSGPLLVNDATPLFFAAAHAQDKSIIHCLLVNGADPNKPVRNKENMACKKEKVETMLGALFRHWWHTPGRIRSASWEVARPIIEDLLSFGAILDAVDEEPSALE</sequence>